<evidence type="ECO:0000256" key="1">
    <source>
        <dbReference type="SAM" id="MobiDB-lite"/>
    </source>
</evidence>
<sequence length="145" mass="15777">MCKHLLSSSSFSLNLLLLLLLLLLLRYCLLSPPPSAHPLPVARSGGGATTEGAGEEGVEGAAEEGTERWRRGRRRRREAKAGGEGRQGWGELAGDFLFFLIFQHPLIQVISTRTRGSPSSTRLLASVAQPVLEVGWEPVLSPFFL</sequence>
<name>A0A4U6TGU6_SETVI</name>
<proteinExistence type="predicted"/>
<keyword evidence="4" id="KW-1185">Reference proteome</keyword>
<evidence type="ECO:0000313" key="4">
    <source>
        <dbReference type="Proteomes" id="UP000298652"/>
    </source>
</evidence>
<evidence type="ECO:0000256" key="2">
    <source>
        <dbReference type="SAM" id="SignalP"/>
    </source>
</evidence>
<dbReference type="Gramene" id="TKW01530">
    <property type="protein sequence ID" value="TKW01530"/>
    <property type="gene ID" value="SEVIR_8G187066v2"/>
</dbReference>
<keyword evidence="2" id="KW-0732">Signal</keyword>
<dbReference type="Proteomes" id="UP000298652">
    <property type="component" value="Chromosome 8"/>
</dbReference>
<accession>A0A4U6TGU6</accession>
<dbReference type="EMBL" id="CM016559">
    <property type="protein sequence ID" value="TKW01530.1"/>
    <property type="molecule type" value="Genomic_DNA"/>
</dbReference>
<feature type="compositionally biased region" description="Acidic residues" evidence="1">
    <location>
        <begin position="53"/>
        <end position="64"/>
    </location>
</feature>
<gene>
    <name evidence="3" type="ORF">SEVIR_8G187066v2</name>
</gene>
<protein>
    <submittedName>
        <fullName evidence="3">Uncharacterized protein</fullName>
    </submittedName>
</protein>
<evidence type="ECO:0000313" key="3">
    <source>
        <dbReference type="EMBL" id="TKW01530.1"/>
    </source>
</evidence>
<feature type="signal peptide" evidence="2">
    <location>
        <begin position="1"/>
        <end position="30"/>
    </location>
</feature>
<reference evidence="3" key="1">
    <citation type="submission" date="2019-03" db="EMBL/GenBank/DDBJ databases">
        <title>WGS assembly of Setaria viridis.</title>
        <authorList>
            <person name="Huang P."/>
            <person name="Jenkins J."/>
            <person name="Grimwood J."/>
            <person name="Barry K."/>
            <person name="Healey A."/>
            <person name="Mamidi S."/>
            <person name="Sreedasyam A."/>
            <person name="Shu S."/>
            <person name="Feldman M."/>
            <person name="Wu J."/>
            <person name="Yu Y."/>
            <person name="Chen C."/>
            <person name="Johnson J."/>
            <person name="Rokhsar D."/>
            <person name="Baxter I."/>
            <person name="Schmutz J."/>
            <person name="Brutnell T."/>
            <person name="Kellogg E."/>
        </authorList>
    </citation>
    <scope>NUCLEOTIDE SEQUENCE [LARGE SCALE GENOMIC DNA]</scope>
</reference>
<dbReference type="AlphaFoldDB" id="A0A4U6TGU6"/>
<feature type="chain" id="PRO_5020290374" evidence="2">
    <location>
        <begin position="31"/>
        <end position="145"/>
    </location>
</feature>
<organism evidence="3 4">
    <name type="scientific">Setaria viridis</name>
    <name type="common">Green bristlegrass</name>
    <name type="synonym">Setaria italica subsp. viridis</name>
    <dbReference type="NCBI Taxonomy" id="4556"/>
    <lineage>
        <taxon>Eukaryota</taxon>
        <taxon>Viridiplantae</taxon>
        <taxon>Streptophyta</taxon>
        <taxon>Embryophyta</taxon>
        <taxon>Tracheophyta</taxon>
        <taxon>Spermatophyta</taxon>
        <taxon>Magnoliopsida</taxon>
        <taxon>Liliopsida</taxon>
        <taxon>Poales</taxon>
        <taxon>Poaceae</taxon>
        <taxon>PACMAD clade</taxon>
        <taxon>Panicoideae</taxon>
        <taxon>Panicodae</taxon>
        <taxon>Paniceae</taxon>
        <taxon>Cenchrinae</taxon>
        <taxon>Setaria</taxon>
    </lineage>
</organism>
<feature type="region of interest" description="Disordered" evidence="1">
    <location>
        <begin position="39"/>
        <end position="86"/>
    </location>
</feature>